<proteinExistence type="predicted"/>
<name>A0A917XSX2_9ACTN</name>
<dbReference type="EMBL" id="BMMM01000001">
    <property type="protein sequence ID" value="GGN51763.1"/>
    <property type="molecule type" value="Genomic_DNA"/>
</dbReference>
<organism evidence="1 2">
    <name type="scientific">Streptomyces albiflavescens</name>
    <dbReference type="NCBI Taxonomy" id="1623582"/>
    <lineage>
        <taxon>Bacteria</taxon>
        <taxon>Bacillati</taxon>
        <taxon>Actinomycetota</taxon>
        <taxon>Actinomycetes</taxon>
        <taxon>Kitasatosporales</taxon>
        <taxon>Streptomycetaceae</taxon>
        <taxon>Streptomyces</taxon>
    </lineage>
</organism>
<evidence type="ECO:0000313" key="2">
    <source>
        <dbReference type="Proteomes" id="UP000600365"/>
    </source>
</evidence>
<reference evidence="1 2" key="1">
    <citation type="journal article" date="2014" name="Int. J. Syst. Evol. Microbiol.">
        <title>Complete genome sequence of Corynebacterium casei LMG S-19264T (=DSM 44701T), isolated from a smear-ripened cheese.</title>
        <authorList>
            <consortium name="US DOE Joint Genome Institute (JGI-PGF)"/>
            <person name="Walter F."/>
            <person name="Albersmeier A."/>
            <person name="Kalinowski J."/>
            <person name="Ruckert C."/>
        </authorList>
    </citation>
    <scope>NUCLEOTIDE SEQUENCE [LARGE SCALE GENOMIC DNA]</scope>
    <source>
        <strain evidence="1 2">CGMCC 4.7111</strain>
    </source>
</reference>
<sequence>MSHVADLLVVGAVVHEDPERLADLVGREADALRGVHRREHVLDELPELGAEPGDFFTRCVQDGVAEQGEGPDAPVGARDGAVSHGGKGTVLDGACMSRRHRGGAAIRAREWISIG</sequence>
<gene>
    <name evidence="1" type="ORF">GCM10011579_007970</name>
</gene>
<evidence type="ECO:0000313" key="1">
    <source>
        <dbReference type="EMBL" id="GGN51763.1"/>
    </source>
</evidence>
<accession>A0A917XSX2</accession>
<protein>
    <submittedName>
        <fullName evidence="1">Uncharacterized protein</fullName>
    </submittedName>
</protein>
<dbReference type="Proteomes" id="UP000600365">
    <property type="component" value="Unassembled WGS sequence"/>
</dbReference>
<comment type="caution">
    <text evidence="1">The sequence shown here is derived from an EMBL/GenBank/DDBJ whole genome shotgun (WGS) entry which is preliminary data.</text>
</comment>
<keyword evidence="2" id="KW-1185">Reference proteome</keyword>
<dbReference type="AlphaFoldDB" id="A0A917XSX2"/>